<gene>
    <name evidence="1" type="ORF">DP181_20305</name>
</gene>
<comment type="caution">
    <text evidence="1">The sequence shown here is derived from an EMBL/GenBank/DDBJ whole genome shotgun (WGS) entry which is preliminary data.</text>
</comment>
<name>A0ABX9F048_9ENTR</name>
<reference evidence="1 2" key="1">
    <citation type="submission" date="2018-06" db="EMBL/GenBank/DDBJ databases">
        <title>ACT-28, a chromosomally-encoded AmpC with carbapenemase activity from Enterobacter kobei.</title>
        <authorList>
            <person name="Jousset A.B."/>
            <person name="Oueslati S."/>
            <person name="Bernabeu S."/>
            <person name="Takissian J."/>
            <person name="Creton E."/>
            <person name="Vogel A."/>
            <person name="Cotellon G."/>
            <person name="Bonnin R.A."/>
            <person name="Dortet L."/>
            <person name="Naas T."/>
        </authorList>
    </citation>
    <scope>NUCLEOTIDE SEQUENCE [LARGE SCALE GENOMIC DNA]</scope>
    <source>
        <strain evidence="1 2">149H6</strain>
    </source>
</reference>
<dbReference type="RefSeq" id="WP_112019020.1">
    <property type="nucleotide sequence ID" value="NZ_QMCK01000070.1"/>
</dbReference>
<dbReference type="EMBL" id="QMCK01000070">
    <property type="protein sequence ID" value="RAY21420.1"/>
    <property type="molecule type" value="Genomic_DNA"/>
</dbReference>
<evidence type="ECO:0000313" key="1">
    <source>
        <dbReference type="EMBL" id="RAY21420.1"/>
    </source>
</evidence>
<sequence length="206" mass="23400">MSYLKRVDAEHVARMHAFQKLAESYSLENADEHVKLLEKELAGKTIKEKKWIANSLTEMQMVEKNRPLSDDENVLVKAVNVLTVLGYTDLAKELGALADRVGRCVTLSDVYMNNIIDGAVKKNRSDAASGHRHHLHDEIVAIIKATWEKNPALSKKKMIAKLMNRYEGRVDEGTVGSWIKKEKLLPPKPKKYINSDLVFPPDYAYR</sequence>
<proteinExistence type="predicted"/>
<accession>A0ABX9F048</accession>
<evidence type="ECO:0000313" key="2">
    <source>
        <dbReference type="Proteomes" id="UP000250603"/>
    </source>
</evidence>
<keyword evidence="2" id="KW-1185">Reference proteome</keyword>
<dbReference type="Proteomes" id="UP000250603">
    <property type="component" value="Unassembled WGS sequence"/>
</dbReference>
<protein>
    <submittedName>
        <fullName evidence="1">Uncharacterized protein</fullName>
    </submittedName>
</protein>
<organism evidence="1 2">
    <name type="scientific">Enterobacter kobei</name>
    <dbReference type="NCBI Taxonomy" id="208224"/>
    <lineage>
        <taxon>Bacteria</taxon>
        <taxon>Pseudomonadati</taxon>
        <taxon>Pseudomonadota</taxon>
        <taxon>Gammaproteobacteria</taxon>
        <taxon>Enterobacterales</taxon>
        <taxon>Enterobacteriaceae</taxon>
        <taxon>Enterobacter</taxon>
        <taxon>Enterobacter cloacae complex</taxon>
    </lineage>
</organism>